<dbReference type="PROSITE" id="PS50893">
    <property type="entry name" value="ABC_TRANSPORTER_2"/>
    <property type="match status" value="1"/>
</dbReference>
<evidence type="ECO:0000256" key="7">
    <source>
        <dbReference type="ARBA" id="ARBA00023136"/>
    </source>
</evidence>
<dbReference type="InterPro" id="IPR050086">
    <property type="entry name" value="MetN_ABC_transporter-like"/>
</dbReference>
<keyword evidence="10" id="KW-1185">Reference proteome</keyword>
<keyword evidence="5" id="KW-0918">Phosphonate transport</keyword>
<dbReference type="InterPro" id="IPR017871">
    <property type="entry name" value="ABC_transporter-like_CS"/>
</dbReference>
<evidence type="ECO:0000256" key="6">
    <source>
        <dbReference type="ARBA" id="ARBA00022967"/>
    </source>
</evidence>
<dbReference type="PANTHER" id="PTHR43166:SF6">
    <property type="entry name" value="PHOSPHONATES IMPORT ATP-BINDING PROTEIN PHNC"/>
    <property type="match status" value="1"/>
</dbReference>
<name>A0ABV9NQ07_9BACI</name>
<dbReference type="EMBL" id="JBHSGK010000003">
    <property type="protein sequence ID" value="MFC4735363.1"/>
    <property type="molecule type" value="Genomic_DNA"/>
</dbReference>
<keyword evidence="7" id="KW-0472">Membrane</keyword>
<organism evidence="9 10">
    <name type="scientific">Bacillus daqingensis</name>
    <dbReference type="NCBI Taxonomy" id="872396"/>
    <lineage>
        <taxon>Bacteria</taxon>
        <taxon>Bacillati</taxon>
        <taxon>Bacillota</taxon>
        <taxon>Bacilli</taxon>
        <taxon>Bacillales</taxon>
        <taxon>Bacillaceae</taxon>
        <taxon>Bacillus</taxon>
    </lineage>
</organism>
<keyword evidence="1" id="KW-0813">Transport</keyword>
<keyword evidence="3" id="KW-0547">Nucleotide-binding</keyword>
<keyword evidence="4 9" id="KW-0067">ATP-binding</keyword>
<dbReference type="SMART" id="SM00382">
    <property type="entry name" value="AAA"/>
    <property type="match status" value="1"/>
</dbReference>
<dbReference type="Gene3D" id="3.40.50.300">
    <property type="entry name" value="P-loop containing nucleotide triphosphate hydrolases"/>
    <property type="match status" value="1"/>
</dbReference>
<dbReference type="SUPFAM" id="SSF52540">
    <property type="entry name" value="P-loop containing nucleoside triphosphate hydrolases"/>
    <property type="match status" value="1"/>
</dbReference>
<dbReference type="InterPro" id="IPR027417">
    <property type="entry name" value="P-loop_NTPase"/>
</dbReference>
<evidence type="ECO:0000313" key="9">
    <source>
        <dbReference type="EMBL" id="MFC4735363.1"/>
    </source>
</evidence>
<dbReference type="PANTHER" id="PTHR43166">
    <property type="entry name" value="AMINO ACID IMPORT ATP-BINDING PROTEIN"/>
    <property type="match status" value="1"/>
</dbReference>
<dbReference type="NCBIfam" id="TIGR02315">
    <property type="entry name" value="ABC_phnC"/>
    <property type="match status" value="1"/>
</dbReference>
<dbReference type="PROSITE" id="PS00211">
    <property type="entry name" value="ABC_TRANSPORTER_1"/>
    <property type="match status" value="1"/>
</dbReference>
<dbReference type="CDD" id="cd03256">
    <property type="entry name" value="ABC_PhnC_transporter"/>
    <property type="match status" value="1"/>
</dbReference>
<evidence type="ECO:0000256" key="3">
    <source>
        <dbReference type="ARBA" id="ARBA00022741"/>
    </source>
</evidence>
<keyword evidence="6" id="KW-1278">Translocase</keyword>
<gene>
    <name evidence="9" type="primary">phnC</name>
    <name evidence="9" type="ORF">ACFO4L_02080</name>
</gene>
<dbReference type="Pfam" id="PF00005">
    <property type="entry name" value="ABC_tran"/>
    <property type="match status" value="1"/>
</dbReference>
<sequence>MLDFNNVTVRYDEADDPAVDGLTMQIAKGEFVCVLGRSGAGKSTFIRTINGLQSLTDGSVTALGYELMGLDQKKLRQLRSEIGMIFQHFHLIPRMTVRQNVYTGRFGKRSAYRNYLGLFSDEEKQLTEYFLNEVGLLPYADRRVERLSGGQKQRVGIARAMVQEPSILLGDEPVASLDPTTSDHIFQLLRQLHDEKELTTVINVHDVELAKKYASRIIGLKQGRLVFDGSPADMSNADLDDIYE</sequence>
<evidence type="ECO:0000256" key="5">
    <source>
        <dbReference type="ARBA" id="ARBA00022885"/>
    </source>
</evidence>
<dbReference type="Proteomes" id="UP001595896">
    <property type="component" value="Unassembled WGS sequence"/>
</dbReference>
<reference evidence="10" key="1">
    <citation type="journal article" date="2019" name="Int. J. Syst. Evol. Microbiol.">
        <title>The Global Catalogue of Microorganisms (GCM) 10K type strain sequencing project: providing services to taxonomists for standard genome sequencing and annotation.</title>
        <authorList>
            <consortium name="The Broad Institute Genomics Platform"/>
            <consortium name="The Broad Institute Genome Sequencing Center for Infectious Disease"/>
            <person name="Wu L."/>
            <person name="Ma J."/>
        </authorList>
    </citation>
    <scope>NUCLEOTIDE SEQUENCE [LARGE SCALE GENOMIC DNA]</scope>
    <source>
        <strain evidence="10">JCM 12165</strain>
    </source>
</reference>
<dbReference type="GO" id="GO:0005524">
    <property type="term" value="F:ATP binding"/>
    <property type="evidence" value="ECO:0007669"/>
    <property type="project" value="UniProtKB-KW"/>
</dbReference>
<keyword evidence="2" id="KW-1003">Cell membrane</keyword>
<dbReference type="InterPro" id="IPR003593">
    <property type="entry name" value="AAA+_ATPase"/>
</dbReference>
<evidence type="ECO:0000256" key="2">
    <source>
        <dbReference type="ARBA" id="ARBA00022475"/>
    </source>
</evidence>
<comment type="caution">
    <text evidence="9">The sequence shown here is derived from an EMBL/GenBank/DDBJ whole genome shotgun (WGS) entry which is preliminary data.</text>
</comment>
<feature type="domain" description="ABC transporter" evidence="8">
    <location>
        <begin position="2"/>
        <end position="242"/>
    </location>
</feature>
<evidence type="ECO:0000313" key="10">
    <source>
        <dbReference type="Proteomes" id="UP001595896"/>
    </source>
</evidence>
<evidence type="ECO:0000256" key="1">
    <source>
        <dbReference type="ARBA" id="ARBA00022448"/>
    </source>
</evidence>
<evidence type="ECO:0000259" key="8">
    <source>
        <dbReference type="PROSITE" id="PS50893"/>
    </source>
</evidence>
<dbReference type="RefSeq" id="WP_377907989.1">
    <property type="nucleotide sequence ID" value="NZ_JBHSGK010000003.1"/>
</dbReference>
<dbReference type="InterPro" id="IPR003439">
    <property type="entry name" value="ABC_transporter-like_ATP-bd"/>
</dbReference>
<accession>A0ABV9NQ07</accession>
<protein>
    <submittedName>
        <fullName evidence="9">Phosphonate ABC transporter ATP-binding protein</fullName>
    </submittedName>
</protein>
<proteinExistence type="predicted"/>
<dbReference type="InterPro" id="IPR012693">
    <property type="entry name" value="ABC_transpr_PhnC"/>
</dbReference>
<evidence type="ECO:0000256" key="4">
    <source>
        <dbReference type="ARBA" id="ARBA00022840"/>
    </source>
</evidence>